<name>A0A6J7I7L7_9ZZZZ</name>
<proteinExistence type="predicted"/>
<sequence>MVNGVRGVASKLRRSTIPSWNLLKGRYAYETLFDKAGETGEPSSATPSCELSDQIREALIDLAARAESVESEDGCLL</sequence>
<evidence type="ECO:0000313" key="1">
    <source>
        <dbReference type="EMBL" id="CAB4926659.1"/>
    </source>
</evidence>
<dbReference type="EMBL" id="CAFBNB010000072">
    <property type="protein sequence ID" value="CAB4926659.1"/>
    <property type="molecule type" value="Genomic_DNA"/>
</dbReference>
<protein>
    <submittedName>
        <fullName evidence="1">Unannotated protein</fullName>
    </submittedName>
</protein>
<gene>
    <name evidence="1" type="ORF">UFOPK3720_00514</name>
</gene>
<organism evidence="1">
    <name type="scientific">freshwater metagenome</name>
    <dbReference type="NCBI Taxonomy" id="449393"/>
    <lineage>
        <taxon>unclassified sequences</taxon>
        <taxon>metagenomes</taxon>
        <taxon>ecological metagenomes</taxon>
    </lineage>
</organism>
<dbReference type="AlphaFoldDB" id="A0A6J7I7L7"/>
<reference evidence="1" key="1">
    <citation type="submission" date="2020-05" db="EMBL/GenBank/DDBJ databases">
        <authorList>
            <person name="Chiriac C."/>
            <person name="Salcher M."/>
            <person name="Ghai R."/>
            <person name="Kavagutti S V."/>
        </authorList>
    </citation>
    <scope>NUCLEOTIDE SEQUENCE</scope>
</reference>
<accession>A0A6J7I7L7</accession>